<gene>
    <name evidence="5" type="ORF">ACFSCY_38835</name>
</gene>
<dbReference type="InterPro" id="IPR011050">
    <property type="entry name" value="Pectin_lyase_fold/virulence"/>
</dbReference>
<feature type="transmembrane region" description="Helical" evidence="2">
    <location>
        <begin position="696"/>
        <end position="716"/>
    </location>
</feature>
<evidence type="ECO:0000256" key="2">
    <source>
        <dbReference type="SAM" id="Phobius"/>
    </source>
</evidence>
<dbReference type="Gene3D" id="2.160.20.10">
    <property type="entry name" value="Single-stranded right-handed beta-helix, Pectin lyase-like"/>
    <property type="match status" value="1"/>
</dbReference>
<keyword evidence="2" id="KW-0472">Membrane</keyword>
<dbReference type="Pfam" id="PF13229">
    <property type="entry name" value="Beta_helix"/>
    <property type="match status" value="1"/>
</dbReference>
<keyword evidence="2" id="KW-0812">Transmembrane</keyword>
<dbReference type="SUPFAM" id="SSF51126">
    <property type="entry name" value="Pectin lyase-like"/>
    <property type="match status" value="2"/>
</dbReference>
<sequence length="743" mass="75389">MTASRTRRPLVRRLLAGCAIATVFALAAPGVAAAASADGPAVATGTAGALPAQPPGTDPPPGNDPPPATDPPPGNDPPPATDPPTGNDPPGTNPPGSTPAPNPTQPRPGFPGFTRPPASPDPAQIAREQAEAAKHAEQVARELAEQAKHAEQAAREQAEAIQRAQELAAAQAEQAAAVQEARASWDSRGRPAKLAIVRADRVEVITEGRLVRNVPRTPGAVTFGALDRYLPDDWITVDGDTAFVDAMVVLSTGTNLQIDEDTKTIQLAGGPEPGDAASIFTGGGRLTLTGVTITSADRETKAPLPDTAAGRPFVEVSAGGRLNATDSGFSDLGSPAVGAGEGNAGLRFNTGSTGSLVRTTVQRNTIGLVLSASTDVRLEEVTVSESTGDGLVLSGDRGTTMDRVRAEGNGGNGVLVTGENSDRPITGFSTSGNGVYGLAVVGQTGARVTGIVTEGDKAGGLRLSRVTDVVVTDFTATEQPIGVFTHVNSSGVLIEGLSTTGGRRGLVVEKSTHGLELRASTIADARVAGVAIGGKEVRLTDVQVADSRAGVRVERGAGDVQLTKLTVEGGRDGIVASAGTTGVVVTDLVANNVGYDAVRSASPGAQIVGGTINGGATGIDVAAAATIVGTTIAGSNEGIHSRSPELVHADKVQVDATDVGVNALPGSPFRLSNSSVHALEALRGVIEQQGVNDFSLPPLNILGAIGVPLILLALVLEQVHAFRQRRFGGTRRRHLPPIPVGGG</sequence>
<dbReference type="PROSITE" id="PS51318">
    <property type="entry name" value="TAT"/>
    <property type="match status" value="1"/>
</dbReference>
<dbReference type="InterPro" id="IPR012334">
    <property type="entry name" value="Pectin_lyas_fold"/>
</dbReference>
<dbReference type="RefSeq" id="WP_343969235.1">
    <property type="nucleotide sequence ID" value="NZ_BAAAJG010000001.1"/>
</dbReference>
<dbReference type="EMBL" id="JBHUCP010000064">
    <property type="protein sequence ID" value="MFD1535374.1"/>
    <property type="molecule type" value="Genomic_DNA"/>
</dbReference>
<feature type="compositionally biased region" description="Basic and acidic residues" evidence="1">
    <location>
        <begin position="128"/>
        <end position="158"/>
    </location>
</feature>
<evidence type="ECO:0000259" key="4">
    <source>
        <dbReference type="Pfam" id="PF13229"/>
    </source>
</evidence>
<feature type="domain" description="Right handed beta helix" evidence="4">
    <location>
        <begin position="341"/>
        <end position="447"/>
    </location>
</feature>
<evidence type="ECO:0000256" key="3">
    <source>
        <dbReference type="SAM" id="SignalP"/>
    </source>
</evidence>
<dbReference type="InterPro" id="IPR039448">
    <property type="entry name" value="Beta_helix"/>
</dbReference>
<comment type="caution">
    <text evidence="5">The sequence shown here is derived from an EMBL/GenBank/DDBJ whole genome shotgun (WGS) entry which is preliminary data.</text>
</comment>
<feature type="signal peptide" evidence="3">
    <location>
        <begin position="1"/>
        <end position="27"/>
    </location>
</feature>
<reference evidence="6" key="1">
    <citation type="journal article" date="2019" name="Int. J. Syst. Evol. Microbiol.">
        <title>The Global Catalogue of Microorganisms (GCM) 10K type strain sequencing project: providing services to taxonomists for standard genome sequencing and annotation.</title>
        <authorList>
            <consortium name="The Broad Institute Genomics Platform"/>
            <consortium name="The Broad Institute Genome Sequencing Center for Infectious Disease"/>
            <person name="Wu L."/>
            <person name="Ma J."/>
        </authorList>
    </citation>
    <scope>NUCLEOTIDE SEQUENCE [LARGE SCALE GENOMIC DNA]</scope>
    <source>
        <strain evidence="6">JCM 12165</strain>
    </source>
</reference>
<dbReference type="InterPro" id="IPR006626">
    <property type="entry name" value="PbH1"/>
</dbReference>
<name>A0ABW4FYA4_9PSEU</name>
<dbReference type="SMART" id="SM00710">
    <property type="entry name" value="PbH1"/>
    <property type="match status" value="9"/>
</dbReference>
<evidence type="ECO:0000313" key="6">
    <source>
        <dbReference type="Proteomes" id="UP001597145"/>
    </source>
</evidence>
<evidence type="ECO:0000256" key="1">
    <source>
        <dbReference type="SAM" id="MobiDB-lite"/>
    </source>
</evidence>
<feature type="region of interest" description="Disordered" evidence="1">
    <location>
        <begin position="31"/>
        <end position="159"/>
    </location>
</feature>
<dbReference type="Proteomes" id="UP001597145">
    <property type="component" value="Unassembled WGS sequence"/>
</dbReference>
<feature type="compositionally biased region" description="Low complexity" evidence="1">
    <location>
        <begin position="31"/>
        <end position="45"/>
    </location>
</feature>
<feature type="chain" id="PRO_5046243734" evidence="3">
    <location>
        <begin position="28"/>
        <end position="743"/>
    </location>
</feature>
<accession>A0ABW4FYA4</accession>
<keyword evidence="6" id="KW-1185">Reference proteome</keyword>
<organism evidence="5 6">
    <name type="scientific">Pseudonocardia aurantiaca</name>
    <dbReference type="NCBI Taxonomy" id="75290"/>
    <lineage>
        <taxon>Bacteria</taxon>
        <taxon>Bacillati</taxon>
        <taxon>Actinomycetota</taxon>
        <taxon>Actinomycetes</taxon>
        <taxon>Pseudonocardiales</taxon>
        <taxon>Pseudonocardiaceae</taxon>
        <taxon>Pseudonocardia</taxon>
    </lineage>
</organism>
<protein>
    <submittedName>
        <fullName evidence="5">Right-handed parallel beta-helix repeat-containing protein</fullName>
    </submittedName>
</protein>
<evidence type="ECO:0000313" key="5">
    <source>
        <dbReference type="EMBL" id="MFD1535374.1"/>
    </source>
</evidence>
<keyword evidence="2" id="KW-1133">Transmembrane helix</keyword>
<feature type="compositionally biased region" description="Pro residues" evidence="1">
    <location>
        <begin position="91"/>
        <end position="109"/>
    </location>
</feature>
<proteinExistence type="predicted"/>
<keyword evidence="3" id="KW-0732">Signal</keyword>
<dbReference type="InterPro" id="IPR006311">
    <property type="entry name" value="TAT_signal"/>
</dbReference>
<feature type="compositionally biased region" description="Pro residues" evidence="1">
    <location>
        <begin position="52"/>
        <end position="82"/>
    </location>
</feature>